<dbReference type="GO" id="GO:0005634">
    <property type="term" value="C:nucleus"/>
    <property type="evidence" value="ECO:0007669"/>
    <property type="project" value="TreeGrafter"/>
</dbReference>
<evidence type="ECO:0000313" key="2">
    <source>
        <dbReference type="EnsemblMetazoa" id="XP_020911193.1"/>
    </source>
</evidence>
<dbReference type="Proteomes" id="UP000887567">
    <property type="component" value="Unplaced"/>
</dbReference>
<evidence type="ECO:0000313" key="3">
    <source>
        <dbReference type="Proteomes" id="UP000887567"/>
    </source>
</evidence>
<dbReference type="PANTHER" id="PTHR11037:SF20">
    <property type="entry name" value="PROTEIN GRAINYHEAD"/>
    <property type="match status" value="1"/>
</dbReference>
<reference evidence="2" key="1">
    <citation type="submission" date="2022-11" db="UniProtKB">
        <authorList>
            <consortium name="EnsemblMetazoa"/>
        </authorList>
    </citation>
    <scope>IDENTIFICATION</scope>
</reference>
<dbReference type="GO" id="GO:0001228">
    <property type="term" value="F:DNA-binding transcription activator activity, RNA polymerase II-specific"/>
    <property type="evidence" value="ECO:0007669"/>
    <property type="project" value="TreeGrafter"/>
</dbReference>
<dbReference type="OrthoDB" id="7680836at2759"/>
<sequence>MVIWSMKNECIAFGNDKHCTPLLKQLRDKSRKRSVLDAFGETTDALDHLELSPRVKRVVRRPPPVLTVYVRKENEKAYNAIFMETMTVDNFKEAVSLCYGLKGTSIKRVSLQGKSGDYKELDEQCLKTFVDEDDFIISLDYDSSEGFCDVILVSGS</sequence>
<dbReference type="InterPro" id="IPR057520">
    <property type="entry name" value="GRHL1/CP2_C"/>
</dbReference>
<organism evidence="2 3">
    <name type="scientific">Exaiptasia diaphana</name>
    <name type="common">Tropical sea anemone</name>
    <name type="synonym">Aiptasia pulchella</name>
    <dbReference type="NCBI Taxonomy" id="2652724"/>
    <lineage>
        <taxon>Eukaryota</taxon>
        <taxon>Metazoa</taxon>
        <taxon>Cnidaria</taxon>
        <taxon>Anthozoa</taxon>
        <taxon>Hexacorallia</taxon>
        <taxon>Actiniaria</taxon>
        <taxon>Aiptasiidae</taxon>
        <taxon>Exaiptasia</taxon>
    </lineage>
</organism>
<dbReference type="InterPro" id="IPR040167">
    <property type="entry name" value="TF_CP2-like"/>
</dbReference>
<proteinExistence type="predicted"/>
<evidence type="ECO:0000259" key="1">
    <source>
        <dbReference type="Pfam" id="PF25416"/>
    </source>
</evidence>
<dbReference type="GO" id="GO:0000978">
    <property type="term" value="F:RNA polymerase II cis-regulatory region sequence-specific DNA binding"/>
    <property type="evidence" value="ECO:0007669"/>
    <property type="project" value="TreeGrafter"/>
</dbReference>
<dbReference type="PANTHER" id="PTHR11037">
    <property type="entry name" value="TRANSCRIPTION FACTOR CP2"/>
    <property type="match status" value="1"/>
</dbReference>
<name>A0A913XYD6_EXADI</name>
<accession>A0A913XYD6</accession>
<protein>
    <recommendedName>
        <fullName evidence="1">GRHL1/CP2 C-terminal domain-containing protein</fullName>
    </recommendedName>
</protein>
<dbReference type="RefSeq" id="XP_020911193.1">
    <property type="nucleotide sequence ID" value="XM_021055534.2"/>
</dbReference>
<dbReference type="GeneID" id="110248957"/>
<feature type="domain" description="GRHL1/CP2 C-terminal" evidence="1">
    <location>
        <begin position="64"/>
        <end position="153"/>
    </location>
</feature>
<dbReference type="EnsemblMetazoa" id="XM_021055534.2">
    <property type="protein sequence ID" value="XP_020911193.1"/>
    <property type="gene ID" value="LOC110248957"/>
</dbReference>
<dbReference type="KEGG" id="epa:110248957"/>
<dbReference type="Pfam" id="PF25416">
    <property type="entry name" value="GRHL1_C"/>
    <property type="match status" value="1"/>
</dbReference>
<dbReference type="AlphaFoldDB" id="A0A913XYD6"/>
<dbReference type="OMA" id="KAYNAIM"/>
<keyword evidence="3" id="KW-1185">Reference proteome</keyword>